<dbReference type="FunFam" id="4.10.640.10:FF:000004">
    <property type="entry name" value="30S ribosomal protein S18"/>
    <property type="match status" value="1"/>
</dbReference>
<evidence type="ECO:0000256" key="6">
    <source>
        <dbReference type="ARBA" id="ARBA00035141"/>
    </source>
</evidence>
<organism evidence="9 10">
    <name type="scientific">Anaerostipes rhamnosivorans</name>
    <dbReference type="NCBI Taxonomy" id="1229621"/>
    <lineage>
        <taxon>Bacteria</taxon>
        <taxon>Bacillati</taxon>
        <taxon>Bacillota</taxon>
        <taxon>Clostridia</taxon>
        <taxon>Lachnospirales</taxon>
        <taxon>Lachnospiraceae</taxon>
        <taxon>Anaerostipes</taxon>
    </lineage>
</organism>
<dbReference type="RefSeq" id="WP_006567633.1">
    <property type="nucleotide sequence ID" value="NZ_CP040058.1"/>
</dbReference>
<dbReference type="InterPro" id="IPR036870">
    <property type="entry name" value="Ribosomal_bS18_sf"/>
</dbReference>
<evidence type="ECO:0000256" key="8">
    <source>
        <dbReference type="RuleBase" id="RU003910"/>
    </source>
</evidence>
<evidence type="ECO:0000313" key="10">
    <source>
        <dbReference type="Proteomes" id="UP000298653"/>
    </source>
</evidence>
<comment type="function">
    <text evidence="7">Binds as a heterodimer with protein bS6 to the central domain of the 16S rRNA, where it helps stabilize the platform of the 30S subunit.</text>
</comment>
<keyword evidence="3 7" id="KW-0694">RNA-binding</keyword>
<dbReference type="HAMAP" id="MF_00270">
    <property type="entry name" value="Ribosomal_bS18"/>
    <property type="match status" value="1"/>
</dbReference>
<dbReference type="PRINTS" id="PR00974">
    <property type="entry name" value="RIBOSOMALS18"/>
</dbReference>
<dbReference type="PROSITE" id="PS00057">
    <property type="entry name" value="RIBOSOMAL_S18"/>
    <property type="match status" value="1"/>
</dbReference>
<dbReference type="AlphaFoldDB" id="A0A4P8IEZ1"/>
<evidence type="ECO:0000256" key="4">
    <source>
        <dbReference type="ARBA" id="ARBA00022980"/>
    </source>
</evidence>
<dbReference type="GO" id="GO:0006412">
    <property type="term" value="P:translation"/>
    <property type="evidence" value="ECO:0007669"/>
    <property type="project" value="UniProtKB-UniRule"/>
</dbReference>
<dbReference type="GO" id="GO:0022627">
    <property type="term" value="C:cytosolic small ribosomal subunit"/>
    <property type="evidence" value="ECO:0007669"/>
    <property type="project" value="TreeGrafter"/>
</dbReference>
<evidence type="ECO:0000256" key="5">
    <source>
        <dbReference type="ARBA" id="ARBA00023274"/>
    </source>
</evidence>
<keyword evidence="10" id="KW-1185">Reference proteome</keyword>
<dbReference type="InterPro" id="IPR001648">
    <property type="entry name" value="Ribosomal_bS18"/>
</dbReference>
<reference evidence="9 10" key="1">
    <citation type="submission" date="2019-05" db="EMBL/GenBank/DDBJ databases">
        <title>Complete genome sequencing of Anaerostipes rhamnosivorans.</title>
        <authorList>
            <person name="Bui T.P.N."/>
            <person name="de Vos W.M."/>
        </authorList>
    </citation>
    <scope>NUCLEOTIDE SEQUENCE [LARGE SCALE GENOMIC DNA]</scope>
    <source>
        <strain evidence="9 10">1y2</strain>
    </source>
</reference>
<name>A0A4P8IEZ1_9FIRM</name>
<gene>
    <name evidence="7" type="primary">rpsR</name>
    <name evidence="9" type="ORF">AR1Y2_0295</name>
</gene>
<dbReference type="InterPro" id="IPR018275">
    <property type="entry name" value="Ribosomal_bS18_CS"/>
</dbReference>
<dbReference type="PANTHER" id="PTHR13479">
    <property type="entry name" value="30S RIBOSOMAL PROTEIN S18"/>
    <property type="match status" value="1"/>
</dbReference>
<evidence type="ECO:0000313" key="9">
    <source>
        <dbReference type="EMBL" id="QCP33749.1"/>
    </source>
</evidence>
<comment type="subunit">
    <text evidence="7">Part of the 30S ribosomal subunit. Forms a tight heterodimer with protein bS6.</text>
</comment>
<dbReference type="GeneID" id="69469579"/>
<keyword evidence="2 7" id="KW-0699">rRNA-binding</keyword>
<dbReference type="Gene3D" id="4.10.640.10">
    <property type="entry name" value="Ribosomal protein S18"/>
    <property type="match status" value="1"/>
</dbReference>
<dbReference type="NCBIfam" id="TIGR00165">
    <property type="entry name" value="S18"/>
    <property type="match status" value="1"/>
</dbReference>
<dbReference type="Proteomes" id="UP000298653">
    <property type="component" value="Chromosome"/>
</dbReference>
<accession>A0A4P8IEZ1</accession>
<dbReference type="OrthoDB" id="9812008at2"/>
<evidence type="ECO:0000256" key="1">
    <source>
        <dbReference type="ARBA" id="ARBA00005589"/>
    </source>
</evidence>
<sequence length="84" mass="9622">MAYNRGDSPNRRRGGRRRRKVCAFCTEADAVIDYKDVATLKKYVSERGKILPRRITGTCAKHQRAVTSAIKRARHLALMPYTQD</sequence>
<keyword evidence="5 7" id="KW-0687">Ribonucleoprotein</keyword>
<dbReference type="EMBL" id="CP040058">
    <property type="protein sequence ID" value="QCP33749.1"/>
    <property type="molecule type" value="Genomic_DNA"/>
</dbReference>
<dbReference type="PANTHER" id="PTHR13479:SF40">
    <property type="entry name" value="SMALL RIBOSOMAL SUBUNIT PROTEIN BS18M"/>
    <property type="match status" value="1"/>
</dbReference>
<protein>
    <recommendedName>
        <fullName evidence="6 7">Small ribosomal subunit protein bS18</fullName>
    </recommendedName>
</protein>
<evidence type="ECO:0000256" key="7">
    <source>
        <dbReference type="HAMAP-Rule" id="MF_00270"/>
    </source>
</evidence>
<keyword evidence="4 7" id="KW-0689">Ribosomal protein</keyword>
<comment type="similarity">
    <text evidence="1 7 8">Belongs to the bacterial ribosomal protein bS18 family.</text>
</comment>
<proteinExistence type="inferred from homology"/>
<dbReference type="GO" id="GO:0003735">
    <property type="term" value="F:structural constituent of ribosome"/>
    <property type="evidence" value="ECO:0007669"/>
    <property type="project" value="InterPro"/>
</dbReference>
<dbReference type="Pfam" id="PF01084">
    <property type="entry name" value="Ribosomal_S18"/>
    <property type="match status" value="1"/>
</dbReference>
<dbReference type="SUPFAM" id="SSF46911">
    <property type="entry name" value="Ribosomal protein S18"/>
    <property type="match status" value="1"/>
</dbReference>
<evidence type="ECO:0000256" key="2">
    <source>
        <dbReference type="ARBA" id="ARBA00022730"/>
    </source>
</evidence>
<evidence type="ECO:0000256" key="3">
    <source>
        <dbReference type="ARBA" id="ARBA00022884"/>
    </source>
</evidence>
<dbReference type="GO" id="GO:0070181">
    <property type="term" value="F:small ribosomal subunit rRNA binding"/>
    <property type="evidence" value="ECO:0007669"/>
    <property type="project" value="TreeGrafter"/>
</dbReference>
<dbReference type="KEGG" id="arf:AR1Y2_0295"/>